<feature type="compositionally biased region" description="Basic and acidic residues" evidence="1">
    <location>
        <begin position="8"/>
        <end position="17"/>
    </location>
</feature>
<evidence type="ECO:0000313" key="3">
    <source>
        <dbReference type="EMBL" id="MCL7030121.1"/>
    </source>
</evidence>
<evidence type="ECO:0000313" key="4">
    <source>
        <dbReference type="Proteomes" id="UP001177140"/>
    </source>
</evidence>
<name>A0AA41S563_PAPNU</name>
<dbReference type="Proteomes" id="UP001177140">
    <property type="component" value="Unassembled WGS sequence"/>
</dbReference>
<dbReference type="EMBL" id="JAJJMA010097815">
    <property type="protein sequence ID" value="MCL7030121.1"/>
    <property type="molecule type" value="Genomic_DNA"/>
</dbReference>
<dbReference type="PANTHER" id="PTHR37207">
    <property type="entry name" value="OS09G0446000 PROTEIN"/>
    <property type="match status" value="1"/>
</dbReference>
<evidence type="ECO:0000256" key="1">
    <source>
        <dbReference type="SAM" id="MobiDB-lite"/>
    </source>
</evidence>
<feature type="compositionally biased region" description="Basic and acidic residues" evidence="1">
    <location>
        <begin position="31"/>
        <end position="41"/>
    </location>
</feature>
<sequence length="69" mass="7856">MKGSEVQIKSKECEAEGRNPQQKKTKPLFRPTKDDTKPVLRDPILRSDPIETEEAVLRLPPFPFVGLKP</sequence>
<organism evidence="3 4">
    <name type="scientific">Papaver nudicaule</name>
    <name type="common">Iceland poppy</name>
    <dbReference type="NCBI Taxonomy" id="74823"/>
    <lineage>
        <taxon>Eukaryota</taxon>
        <taxon>Viridiplantae</taxon>
        <taxon>Streptophyta</taxon>
        <taxon>Embryophyta</taxon>
        <taxon>Tracheophyta</taxon>
        <taxon>Spermatophyta</taxon>
        <taxon>Magnoliopsida</taxon>
        <taxon>Ranunculales</taxon>
        <taxon>Papaveraceae</taxon>
        <taxon>Papaveroideae</taxon>
        <taxon>Papaver</taxon>
    </lineage>
</organism>
<gene>
    <name evidence="3" type="ORF">MKW94_014892</name>
    <name evidence="2" type="ORF">MKW94_018093</name>
</gene>
<proteinExistence type="predicted"/>
<feature type="region of interest" description="Disordered" evidence="1">
    <location>
        <begin position="1"/>
        <end position="41"/>
    </location>
</feature>
<comment type="caution">
    <text evidence="3">The sequence shown here is derived from an EMBL/GenBank/DDBJ whole genome shotgun (WGS) entry which is preliminary data.</text>
</comment>
<dbReference type="PANTHER" id="PTHR37207:SF1">
    <property type="entry name" value="OS09G0446000 PROTEIN"/>
    <property type="match status" value="1"/>
</dbReference>
<evidence type="ECO:0000313" key="2">
    <source>
        <dbReference type="EMBL" id="MCL7021867.1"/>
    </source>
</evidence>
<dbReference type="AlphaFoldDB" id="A0AA41S563"/>
<accession>A0AA41S563</accession>
<dbReference type="EMBL" id="JAJJMA010005483">
    <property type="protein sequence ID" value="MCL7021867.1"/>
    <property type="molecule type" value="Genomic_DNA"/>
</dbReference>
<protein>
    <submittedName>
        <fullName evidence="3">Uncharacterized protein</fullName>
    </submittedName>
</protein>
<reference evidence="3" key="1">
    <citation type="submission" date="2022-03" db="EMBL/GenBank/DDBJ databases">
        <title>A functionally conserved STORR gene fusion in Papaver species that diverged 16.8 million years ago.</title>
        <authorList>
            <person name="Catania T."/>
        </authorList>
    </citation>
    <scope>NUCLEOTIDE SEQUENCE</scope>
    <source>
        <strain evidence="3">S-191538</strain>
    </source>
</reference>
<keyword evidence="4" id="KW-1185">Reference proteome</keyword>